<organism evidence="7 8">
    <name type="scientific">Ranitomeya imitator</name>
    <name type="common">mimic poison frog</name>
    <dbReference type="NCBI Taxonomy" id="111125"/>
    <lineage>
        <taxon>Eukaryota</taxon>
        <taxon>Metazoa</taxon>
        <taxon>Chordata</taxon>
        <taxon>Craniata</taxon>
        <taxon>Vertebrata</taxon>
        <taxon>Euteleostomi</taxon>
        <taxon>Amphibia</taxon>
        <taxon>Batrachia</taxon>
        <taxon>Anura</taxon>
        <taxon>Neobatrachia</taxon>
        <taxon>Hyloidea</taxon>
        <taxon>Dendrobatidae</taxon>
        <taxon>Dendrobatinae</taxon>
        <taxon>Ranitomeya</taxon>
    </lineage>
</organism>
<proteinExistence type="predicted"/>
<dbReference type="InterPro" id="IPR007110">
    <property type="entry name" value="Ig-like_dom"/>
</dbReference>
<keyword evidence="2" id="KW-0732">Signal</keyword>
<dbReference type="InterPro" id="IPR015631">
    <property type="entry name" value="CD2/SLAM_rcpt"/>
</dbReference>
<sequence>MQREHRSAQTRKWNAGNALRQSRVRCYEEQDGQGQTRGQGDRSRGARSEQRRSDDAEKRHRLAFSFAFFGAMRIGELVSPSKKVMGGILAWDVLLSERQVEFWLRRSKTDQEGRREEQITKVTGSSVTFRASGDVQPSEITWLKNEIKIVDLEEGKKPDFYGFYNIKDRVDLNLTEKTFILRDVSPEDSGLYKAVLLVNGRITDLFSVCWCSCSNLLSVTVIPQSVCKVSVQTMTVWHNVTLSCSCSSDGARPSQYKWRNVSHRVSDQQNLTVSMGKEPQTLWCVASNEVSSSEATVTVPRRGPEEEQSTLRILEELYAEHHTPINGKIPPSIRPRSKKFPPLSTCANVDLFVQMVTKDLVDIPRIPECLSAISSFFTSRFLNLNVDKTELIIFPHLTYPPYLIYLLWYKSRDAAGSSCVITNQ</sequence>
<comment type="caution">
    <text evidence="7">The sequence shown here is derived from an EMBL/GenBank/DDBJ whole genome shotgun (WGS) entry which is preliminary data.</text>
</comment>
<evidence type="ECO:0000256" key="2">
    <source>
        <dbReference type="ARBA" id="ARBA00022729"/>
    </source>
</evidence>
<feature type="compositionally biased region" description="Basic and acidic residues" evidence="5">
    <location>
        <begin position="39"/>
        <end position="56"/>
    </location>
</feature>
<evidence type="ECO:0000313" key="8">
    <source>
        <dbReference type="Proteomes" id="UP001176940"/>
    </source>
</evidence>
<evidence type="ECO:0000256" key="5">
    <source>
        <dbReference type="SAM" id="MobiDB-lite"/>
    </source>
</evidence>
<gene>
    <name evidence="7" type="ORF">RIMI_LOCUS11541528</name>
</gene>
<keyword evidence="4" id="KW-0325">Glycoprotein</keyword>
<evidence type="ECO:0000259" key="6">
    <source>
        <dbReference type="PROSITE" id="PS50835"/>
    </source>
</evidence>
<protein>
    <recommendedName>
        <fullName evidence="6">Ig-like domain-containing protein</fullName>
    </recommendedName>
</protein>
<dbReference type="SMART" id="SM00409">
    <property type="entry name" value="IG"/>
    <property type="match status" value="2"/>
</dbReference>
<comment type="subcellular location">
    <subcellularLocation>
        <location evidence="1">Membrane</location>
    </subcellularLocation>
</comment>
<dbReference type="InterPro" id="IPR036179">
    <property type="entry name" value="Ig-like_dom_sf"/>
</dbReference>
<dbReference type="PANTHER" id="PTHR12080:SF48">
    <property type="entry name" value="IMMUNOGLOBULIN SUBTYPE DOMAIN-CONTAINING PROTEIN"/>
    <property type="match status" value="1"/>
</dbReference>
<name>A0ABN9LP90_9NEOB</name>
<feature type="region of interest" description="Disordered" evidence="5">
    <location>
        <begin position="24"/>
        <end position="56"/>
    </location>
</feature>
<evidence type="ECO:0000256" key="1">
    <source>
        <dbReference type="ARBA" id="ARBA00004370"/>
    </source>
</evidence>
<feature type="domain" description="Ig-like" evidence="6">
    <location>
        <begin position="223"/>
        <end position="298"/>
    </location>
</feature>
<dbReference type="Proteomes" id="UP001176940">
    <property type="component" value="Unassembled WGS sequence"/>
</dbReference>
<keyword evidence="3" id="KW-0472">Membrane</keyword>
<dbReference type="PANTHER" id="PTHR12080">
    <property type="entry name" value="SIGNALING LYMPHOCYTIC ACTIVATION MOLECULE"/>
    <property type="match status" value="1"/>
</dbReference>
<dbReference type="EMBL" id="CAUEEQ010026260">
    <property type="protein sequence ID" value="CAJ0947001.1"/>
    <property type="molecule type" value="Genomic_DNA"/>
</dbReference>
<dbReference type="Gene3D" id="2.60.40.10">
    <property type="entry name" value="Immunoglobulins"/>
    <property type="match status" value="2"/>
</dbReference>
<accession>A0ABN9LP90</accession>
<keyword evidence="8" id="KW-1185">Reference proteome</keyword>
<evidence type="ECO:0000313" key="7">
    <source>
        <dbReference type="EMBL" id="CAJ0947001.1"/>
    </source>
</evidence>
<dbReference type="InterPro" id="IPR003599">
    <property type="entry name" value="Ig_sub"/>
</dbReference>
<dbReference type="SUPFAM" id="SSF48726">
    <property type="entry name" value="Immunoglobulin"/>
    <property type="match status" value="2"/>
</dbReference>
<dbReference type="InterPro" id="IPR013783">
    <property type="entry name" value="Ig-like_fold"/>
</dbReference>
<reference evidence="7" key="1">
    <citation type="submission" date="2023-07" db="EMBL/GenBank/DDBJ databases">
        <authorList>
            <person name="Stuckert A."/>
        </authorList>
    </citation>
    <scope>NUCLEOTIDE SEQUENCE</scope>
</reference>
<evidence type="ECO:0000256" key="3">
    <source>
        <dbReference type="ARBA" id="ARBA00023136"/>
    </source>
</evidence>
<evidence type="ECO:0000256" key="4">
    <source>
        <dbReference type="ARBA" id="ARBA00023180"/>
    </source>
</evidence>
<dbReference type="PROSITE" id="PS50835">
    <property type="entry name" value="IG_LIKE"/>
    <property type="match status" value="1"/>
</dbReference>